<reference evidence="1" key="1">
    <citation type="submission" date="2018-05" db="EMBL/GenBank/DDBJ databases">
        <authorList>
            <person name="Lanie J.A."/>
            <person name="Ng W.-L."/>
            <person name="Kazmierczak K.M."/>
            <person name="Andrzejewski T.M."/>
            <person name="Davidsen T.M."/>
            <person name="Wayne K.J."/>
            <person name="Tettelin H."/>
            <person name="Glass J.I."/>
            <person name="Rusch D."/>
            <person name="Podicherti R."/>
            <person name="Tsui H.-C.T."/>
            <person name="Winkler M.E."/>
        </authorList>
    </citation>
    <scope>NUCLEOTIDE SEQUENCE</scope>
    <source>
        <strain evidence="1">KNB</strain>
    </source>
</reference>
<protein>
    <submittedName>
        <fullName evidence="1">Uncharacterized protein</fullName>
    </submittedName>
</protein>
<accession>A0A2X0SJU3</accession>
<proteinExistence type="predicted"/>
<organism evidence="1">
    <name type="scientific">Candidatus Nitrotoga fabula</name>
    <dbReference type="NCBI Taxonomy" id="2182327"/>
    <lineage>
        <taxon>Bacteria</taxon>
        <taxon>Pseudomonadati</taxon>
        <taxon>Pseudomonadota</taxon>
        <taxon>Betaproteobacteria</taxon>
        <taxon>Nitrosomonadales</taxon>
        <taxon>Gallionellaceae</taxon>
        <taxon>Candidatus Nitrotoga</taxon>
    </lineage>
</organism>
<evidence type="ECO:0000313" key="1">
    <source>
        <dbReference type="EMBL" id="SPS06116.1"/>
    </source>
</evidence>
<dbReference type="EMBL" id="LS423452">
    <property type="protein sequence ID" value="SPS06116.1"/>
    <property type="molecule type" value="Genomic_DNA"/>
</dbReference>
<dbReference type="AlphaFoldDB" id="A0A2X0SJU3"/>
<gene>
    <name evidence="1" type="ORF">NITFAB_1706</name>
</gene>
<sequence>MALAHQAQGERVLYSSRFPTVLISRLFIQSSLCISLNQTQNETNRVNARKTTYSEHAMQMHDTVPFAIVPSFSMPHYLSLLSMAAIHLSCKIFTKLRKSYT</sequence>
<name>A0A2X0SJU3_9PROT</name>